<feature type="transmembrane region" description="Helical" evidence="12">
    <location>
        <begin position="94"/>
        <end position="118"/>
    </location>
</feature>
<dbReference type="Pfam" id="PF02628">
    <property type="entry name" value="COX15-CtaA"/>
    <property type="match status" value="2"/>
</dbReference>
<feature type="transmembrane region" description="Helical" evidence="12">
    <location>
        <begin position="124"/>
        <end position="141"/>
    </location>
</feature>
<comment type="subcellular location">
    <subcellularLocation>
        <location evidence="1">Membrane</location>
        <topology evidence="1">Multi-pass membrane protein</topology>
    </subcellularLocation>
</comment>
<feature type="transmembrane region" description="Helical" evidence="12">
    <location>
        <begin position="162"/>
        <end position="184"/>
    </location>
</feature>
<dbReference type="PANTHER" id="PTHR35457:SF1">
    <property type="entry name" value="HEME A SYNTHASE"/>
    <property type="match status" value="1"/>
</dbReference>
<evidence type="ECO:0000256" key="11">
    <source>
        <dbReference type="ARBA" id="ARBA00023444"/>
    </source>
</evidence>
<feature type="transmembrane region" description="Helical" evidence="12">
    <location>
        <begin position="262"/>
        <end position="284"/>
    </location>
</feature>
<reference evidence="13" key="1">
    <citation type="submission" date="2020-05" db="EMBL/GenBank/DDBJ databases">
        <authorList>
            <person name="Chiriac C."/>
            <person name="Salcher M."/>
            <person name="Ghai R."/>
            <person name="Kavagutti S V."/>
        </authorList>
    </citation>
    <scope>NUCLEOTIDE SEQUENCE</scope>
</reference>
<dbReference type="AlphaFoldDB" id="A0A6J6M372"/>
<proteinExistence type="predicted"/>
<evidence type="ECO:0000256" key="1">
    <source>
        <dbReference type="ARBA" id="ARBA00004141"/>
    </source>
</evidence>
<organism evidence="13">
    <name type="scientific">freshwater metagenome</name>
    <dbReference type="NCBI Taxonomy" id="449393"/>
    <lineage>
        <taxon>unclassified sequences</taxon>
        <taxon>metagenomes</taxon>
        <taxon>ecological metagenomes</taxon>
    </lineage>
</organism>
<dbReference type="GO" id="GO:0046872">
    <property type="term" value="F:metal ion binding"/>
    <property type="evidence" value="ECO:0007669"/>
    <property type="project" value="UniProtKB-KW"/>
</dbReference>
<keyword evidence="2" id="KW-1003">Cell membrane</keyword>
<keyword evidence="6" id="KW-0560">Oxidoreductase</keyword>
<dbReference type="InterPro" id="IPR050450">
    <property type="entry name" value="COX15/CtaA_HemeA_synthase"/>
</dbReference>
<keyword evidence="10" id="KW-1015">Disulfide bond</keyword>
<dbReference type="PANTHER" id="PTHR35457">
    <property type="entry name" value="HEME A SYNTHASE"/>
    <property type="match status" value="1"/>
</dbReference>
<evidence type="ECO:0000256" key="5">
    <source>
        <dbReference type="ARBA" id="ARBA00022989"/>
    </source>
</evidence>
<gene>
    <name evidence="13" type="ORF">UFOPK2295_00637</name>
</gene>
<feature type="transmembrane region" description="Helical" evidence="12">
    <location>
        <begin position="66"/>
        <end position="82"/>
    </location>
</feature>
<sequence length="299" mass="31313">MARLSGKSYSIVCGTALGSLCVIVFTGALVRLTGSGLGCVDWPNCNDTQFIDVSSGHTAIEQGNRLFTGVVSFSVMAAVLLSHRRSPRRSDLVWLSWSLVLGVLAQIVIGGVVVLTGLNPYANMAHFLVSMVLIACAFMLYRRSGTSAPTSFFRSIPSRLKGLVIALSIAGVTAIVTGTVVTATGPHAGSEDAVRFGFALPSVARIHGVTVLIFVALIVALALLDRRQRSSSDFTEAISALLVVAVAQGAIGYTQYFTGVPVVLVAAHIIGAVSMFLALCHLVVAPRDAHSIVIDGPAY</sequence>
<keyword evidence="9 12" id="KW-0472">Membrane</keyword>
<evidence type="ECO:0000256" key="7">
    <source>
        <dbReference type="ARBA" id="ARBA00023004"/>
    </source>
</evidence>
<evidence type="ECO:0000256" key="8">
    <source>
        <dbReference type="ARBA" id="ARBA00023133"/>
    </source>
</evidence>
<keyword evidence="7" id="KW-0408">Iron</keyword>
<evidence type="ECO:0000256" key="4">
    <source>
        <dbReference type="ARBA" id="ARBA00022723"/>
    </source>
</evidence>
<evidence type="ECO:0000256" key="2">
    <source>
        <dbReference type="ARBA" id="ARBA00022475"/>
    </source>
</evidence>
<keyword evidence="3 12" id="KW-0812">Transmembrane</keyword>
<accession>A0A6J6M372</accession>
<dbReference type="GO" id="GO:0016491">
    <property type="term" value="F:oxidoreductase activity"/>
    <property type="evidence" value="ECO:0007669"/>
    <property type="project" value="UniProtKB-KW"/>
</dbReference>
<evidence type="ECO:0000256" key="9">
    <source>
        <dbReference type="ARBA" id="ARBA00023136"/>
    </source>
</evidence>
<keyword evidence="8" id="KW-0350">Heme biosynthesis</keyword>
<dbReference type="GO" id="GO:0006784">
    <property type="term" value="P:heme A biosynthetic process"/>
    <property type="evidence" value="ECO:0007669"/>
    <property type="project" value="InterPro"/>
</dbReference>
<protein>
    <submittedName>
        <fullName evidence="13">Unannotated protein</fullName>
    </submittedName>
</protein>
<evidence type="ECO:0000313" key="13">
    <source>
        <dbReference type="EMBL" id="CAB4668332.1"/>
    </source>
</evidence>
<dbReference type="GO" id="GO:0016020">
    <property type="term" value="C:membrane"/>
    <property type="evidence" value="ECO:0007669"/>
    <property type="project" value="UniProtKB-SubCell"/>
</dbReference>
<evidence type="ECO:0000256" key="10">
    <source>
        <dbReference type="ARBA" id="ARBA00023157"/>
    </source>
</evidence>
<evidence type="ECO:0000256" key="6">
    <source>
        <dbReference type="ARBA" id="ARBA00023002"/>
    </source>
</evidence>
<evidence type="ECO:0000256" key="12">
    <source>
        <dbReference type="SAM" id="Phobius"/>
    </source>
</evidence>
<keyword evidence="5 12" id="KW-1133">Transmembrane helix</keyword>
<feature type="transmembrane region" description="Helical" evidence="12">
    <location>
        <begin position="236"/>
        <end position="256"/>
    </location>
</feature>
<feature type="transmembrane region" description="Helical" evidence="12">
    <location>
        <begin position="9"/>
        <end position="30"/>
    </location>
</feature>
<dbReference type="EMBL" id="CAEZWV010000009">
    <property type="protein sequence ID" value="CAB4668332.1"/>
    <property type="molecule type" value="Genomic_DNA"/>
</dbReference>
<feature type="transmembrane region" description="Helical" evidence="12">
    <location>
        <begin position="204"/>
        <end position="224"/>
    </location>
</feature>
<evidence type="ECO:0000256" key="3">
    <source>
        <dbReference type="ARBA" id="ARBA00022692"/>
    </source>
</evidence>
<dbReference type="InterPro" id="IPR003780">
    <property type="entry name" value="COX15/CtaA_fam"/>
</dbReference>
<name>A0A6J6M372_9ZZZZ</name>
<keyword evidence="4" id="KW-0479">Metal-binding</keyword>
<comment type="pathway">
    <text evidence="11">Porphyrin-containing compound metabolism.</text>
</comment>